<dbReference type="CDD" id="cd11593">
    <property type="entry name" value="Agmatinase-like_2"/>
    <property type="match status" value="1"/>
</dbReference>
<keyword evidence="3 4" id="KW-0378">Hydrolase</keyword>
<evidence type="ECO:0000313" key="6">
    <source>
        <dbReference type="Proteomes" id="UP000198337"/>
    </source>
</evidence>
<accession>A0ABY1SHQ5</accession>
<dbReference type="NCBIfam" id="TIGR01230">
    <property type="entry name" value="agmatinase"/>
    <property type="match status" value="1"/>
</dbReference>
<dbReference type="PROSITE" id="PS51409">
    <property type="entry name" value="ARGINASE_2"/>
    <property type="match status" value="1"/>
</dbReference>
<organism evidence="5 6">
    <name type="scientific">Maribacter sedimenticola</name>
    <dbReference type="NCBI Taxonomy" id="228956"/>
    <lineage>
        <taxon>Bacteria</taxon>
        <taxon>Pseudomonadati</taxon>
        <taxon>Bacteroidota</taxon>
        <taxon>Flavobacteriia</taxon>
        <taxon>Flavobacteriales</taxon>
        <taxon>Flavobacteriaceae</taxon>
        <taxon>Maribacter</taxon>
    </lineage>
</organism>
<keyword evidence="2" id="KW-0479">Metal-binding</keyword>
<dbReference type="PANTHER" id="PTHR11358:SF26">
    <property type="entry name" value="GUANIDINO ACID HYDROLASE, MITOCHONDRIAL"/>
    <property type="match status" value="1"/>
</dbReference>
<sequence length="261" mass="29275">MQNIIIQGINWDAKSSFQKGPAKAPKQIRKALYSDSMNLYSELGTSIEHQTIVDAGDYAITDYFDIESITKNNLLKNLPKILTLGGDHSVTFPIIKAFHGFYPKLDILHIDAHADLYHAYDGDPYSHACPFARIMENGFAVKLVQVGIRTLNPHQAEQAKKFNVELHEMRNLDINSISKFENPVYISLDMDGFDPAFAPGVSHHEPGGLTSRQVIDLIHSIDTKIVGADIVEYNPDRDFQDMTAYLAAKMMKELLGKMLQP</sequence>
<evidence type="ECO:0000256" key="4">
    <source>
        <dbReference type="RuleBase" id="RU003684"/>
    </source>
</evidence>
<evidence type="ECO:0000256" key="3">
    <source>
        <dbReference type="ARBA" id="ARBA00022801"/>
    </source>
</evidence>
<keyword evidence="6" id="KW-1185">Reference proteome</keyword>
<dbReference type="SUPFAM" id="SSF52768">
    <property type="entry name" value="Arginase/deacetylase"/>
    <property type="match status" value="1"/>
</dbReference>
<dbReference type="InterPro" id="IPR023696">
    <property type="entry name" value="Ureohydrolase_dom_sf"/>
</dbReference>
<dbReference type="PANTHER" id="PTHR11358">
    <property type="entry name" value="ARGINASE/AGMATINASE"/>
    <property type="match status" value="1"/>
</dbReference>
<reference evidence="5 6" key="1">
    <citation type="submission" date="2017-06" db="EMBL/GenBank/DDBJ databases">
        <authorList>
            <person name="Varghese N."/>
            <person name="Submissions S."/>
        </authorList>
    </citation>
    <scope>NUCLEOTIDE SEQUENCE [LARGE SCALE GENOMIC DNA]</scope>
    <source>
        <strain evidence="5 6">DSM 19840</strain>
    </source>
</reference>
<dbReference type="EMBL" id="FZNV01000003">
    <property type="protein sequence ID" value="SNR54928.1"/>
    <property type="molecule type" value="Genomic_DNA"/>
</dbReference>
<dbReference type="Pfam" id="PF00491">
    <property type="entry name" value="Arginase"/>
    <property type="match status" value="1"/>
</dbReference>
<comment type="similarity">
    <text evidence="1">Belongs to the arginase family. Agmatinase subfamily.</text>
</comment>
<dbReference type="PROSITE" id="PS01053">
    <property type="entry name" value="ARGINASE_1"/>
    <property type="match status" value="1"/>
</dbReference>
<gene>
    <name evidence="5" type="ORF">SAMN04488009_2325</name>
</gene>
<dbReference type="InterPro" id="IPR006035">
    <property type="entry name" value="Ureohydrolase"/>
</dbReference>
<dbReference type="InterPro" id="IPR005925">
    <property type="entry name" value="Agmatinase-rel"/>
</dbReference>
<dbReference type="Proteomes" id="UP000198337">
    <property type="component" value="Unassembled WGS sequence"/>
</dbReference>
<dbReference type="PIRSF" id="PIRSF036979">
    <property type="entry name" value="Arginase"/>
    <property type="match status" value="1"/>
</dbReference>
<comment type="caution">
    <text evidence="5">The sequence shown here is derived from an EMBL/GenBank/DDBJ whole genome shotgun (WGS) entry which is preliminary data.</text>
</comment>
<evidence type="ECO:0000256" key="2">
    <source>
        <dbReference type="ARBA" id="ARBA00022723"/>
    </source>
</evidence>
<evidence type="ECO:0000256" key="1">
    <source>
        <dbReference type="ARBA" id="ARBA00009227"/>
    </source>
</evidence>
<protein>
    <submittedName>
        <fullName evidence="5">Agmatinase</fullName>
    </submittedName>
</protein>
<proteinExistence type="inferred from homology"/>
<name>A0ABY1SHQ5_9FLAO</name>
<evidence type="ECO:0000313" key="5">
    <source>
        <dbReference type="EMBL" id="SNR54928.1"/>
    </source>
</evidence>
<dbReference type="InterPro" id="IPR020855">
    <property type="entry name" value="Ureohydrolase_Mn_BS"/>
</dbReference>
<dbReference type="Gene3D" id="3.40.800.10">
    <property type="entry name" value="Ureohydrolase domain"/>
    <property type="match status" value="1"/>
</dbReference>
<dbReference type="RefSeq" id="WP_089260775.1">
    <property type="nucleotide sequence ID" value="NZ_FZNV01000003.1"/>
</dbReference>